<dbReference type="Gene3D" id="3.55.50.10">
    <property type="entry name" value="Baseplate protein-like domains"/>
    <property type="match status" value="1"/>
</dbReference>
<dbReference type="KEGG" id="pbh:AAW51_1600"/>
<dbReference type="InterPro" id="IPR028244">
    <property type="entry name" value="T6SS_Rhs_Vgr_dom"/>
</dbReference>
<feature type="domain" description="Gp5/Type VI secretion system Vgr protein OB-fold" evidence="3">
    <location>
        <begin position="470"/>
        <end position="520"/>
    </location>
</feature>
<feature type="compositionally biased region" description="Polar residues" evidence="2">
    <location>
        <begin position="550"/>
        <end position="564"/>
    </location>
</feature>
<evidence type="ECO:0000256" key="2">
    <source>
        <dbReference type="SAM" id="MobiDB-lite"/>
    </source>
</evidence>
<dbReference type="AlphaFoldDB" id="A0A0G3BLR2"/>
<evidence type="ECO:0000256" key="1">
    <source>
        <dbReference type="ARBA" id="ARBA00005558"/>
    </source>
</evidence>
<feature type="region of interest" description="Disordered" evidence="2">
    <location>
        <begin position="550"/>
        <end position="582"/>
    </location>
</feature>
<dbReference type="InterPro" id="IPR017847">
    <property type="entry name" value="T6SS_RhsGE_Vgr_subset"/>
</dbReference>
<dbReference type="InterPro" id="IPR006531">
    <property type="entry name" value="Gp5/Vgr_OB"/>
</dbReference>
<dbReference type="EMBL" id="CP011371">
    <property type="protein sequence ID" value="AKJ28291.1"/>
    <property type="molecule type" value="Genomic_DNA"/>
</dbReference>
<dbReference type="SUPFAM" id="SSF69279">
    <property type="entry name" value="Phage tail proteins"/>
    <property type="match status" value="2"/>
</dbReference>
<evidence type="ECO:0000313" key="7">
    <source>
        <dbReference type="Proteomes" id="UP000035352"/>
    </source>
</evidence>
<evidence type="ECO:0008006" key="8">
    <source>
        <dbReference type="Google" id="ProtNLM"/>
    </source>
</evidence>
<gene>
    <name evidence="6" type="ORF">AAW51_1600</name>
</gene>
<name>A0A0G3BLR2_9BURK</name>
<dbReference type="Gene3D" id="2.40.50.230">
    <property type="entry name" value="Gp5 N-terminal domain"/>
    <property type="match status" value="1"/>
</dbReference>
<dbReference type="InterPro" id="IPR037026">
    <property type="entry name" value="Vgr_OB-fold_dom_sf"/>
</dbReference>
<dbReference type="Gene3D" id="2.30.110.50">
    <property type="match status" value="1"/>
</dbReference>
<reference evidence="6 7" key="1">
    <citation type="submission" date="2015-05" db="EMBL/GenBank/DDBJ databases">
        <authorList>
            <person name="Tang B."/>
            <person name="Yu Y."/>
        </authorList>
    </citation>
    <scope>NUCLEOTIDE SEQUENCE [LARGE SCALE GENOMIC DNA]</scope>
    <source>
        <strain evidence="6 7">DSM 7029</strain>
    </source>
</reference>
<dbReference type="SUPFAM" id="SSF69255">
    <property type="entry name" value="gp5 N-terminal domain-like"/>
    <property type="match status" value="1"/>
</dbReference>
<dbReference type="InterPro" id="IPR018769">
    <property type="entry name" value="VgrG2_DUF2345"/>
</dbReference>
<dbReference type="STRING" id="413882.AAW51_1600"/>
<dbReference type="Gene3D" id="4.10.220.110">
    <property type="match status" value="1"/>
</dbReference>
<dbReference type="PATRIC" id="fig|413882.6.peg.1680"/>
<dbReference type="InterPro" id="IPR006533">
    <property type="entry name" value="T6SS_Vgr_RhsGE"/>
</dbReference>
<evidence type="ECO:0000259" key="4">
    <source>
        <dbReference type="Pfam" id="PF10106"/>
    </source>
</evidence>
<evidence type="ECO:0000313" key="6">
    <source>
        <dbReference type="EMBL" id="AKJ28291.1"/>
    </source>
</evidence>
<sequence length="940" mass="99522">MVVTSDTRLFELDGGGAVAGLLVESWTAHEALSDLFEYRLNVLSADAHLPLDQILGQPARLRVTLCDGSQAVRSGVVMQAGALQCDGGFARYQLVVRPWLAALQWHRRSQSFIDQSVVEMVEAVFATHAALAAWRWSDEVAAHLAAVSPRHYCNQFRESDYDFVRRLLDEEGVGWYCEEDDAAPHGHRLVLFADSRRFSEDASSAKAGGIHIRRASSQGQSDTLQTFAPWHRLTNATVTLAGWHYPGERSVMATVPTLGPVGGPTAPRLESYDPAGGVDHHNGTKVLAAEHYGRCLIEAHEAHRHRCLGSGTLRTLRPGTSIRLQGAPLGDAEPHEYTVTEVRHAGLNNLPKDMQARVLERLGVGALCFHGLAMPEALRAQAQAAGYANQFECVPAHRPWRRRLCDDTGARLNPKPTVLGPQTAVVVGPHGTRGTHGNDEIYTDRLGRICVQFHWQRRHHLSTDADAAASGSEHSIWVRVAQPCAGPGMGAQFIPRIGQEVLVEFEECDVDRPVVLAAFYNGRGEGGSPAGDTGGGGPAPAADDLLMVSTDQRPSGQGNLTGGNSPPWHGAATGEHHQQRNAGAMSGFKSQEFGGDGHNQLVFDDTDGQLRLQVGTTQHATWLNLGHLLHQADNHRGSFRGTGFELRTDAWGALRAGRGVLLSSFAASPTTPFGDNTPGMALARQQQQLAQVFSESAARHQAVSQAGQEGTVGAKASVIDPWAAPLMALRTAVSGTASACGHGAALDDARRKHTRADGGFLPATTDPLVCVAARAGLAACAGQDLQAAAGETLQVASGQDTEMAIGGQARLHCGQAIGVLAGAVQPGSGRGGTGLTVTCAEGDLEVQAQADGLQVAAQQAVDVRSVHAHIDWAAAKKITVATAGGASITIDANGIVTQCPGKITVRAGRKHLVGPASCSYALPRLPRAVMELNGTFPFSL</sequence>
<dbReference type="Pfam" id="PF04717">
    <property type="entry name" value="Phage_base_V"/>
    <property type="match status" value="1"/>
</dbReference>
<dbReference type="Pfam" id="PF13296">
    <property type="entry name" value="T6SS_Vgr"/>
    <property type="match status" value="1"/>
</dbReference>
<feature type="region of interest" description="Disordered" evidence="2">
    <location>
        <begin position="524"/>
        <end position="543"/>
    </location>
</feature>
<feature type="region of interest" description="Disordered" evidence="2">
    <location>
        <begin position="416"/>
        <end position="438"/>
    </location>
</feature>
<evidence type="ECO:0000259" key="3">
    <source>
        <dbReference type="Pfam" id="PF04717"/>
    </source>
</evidence>
<dbReference type="NCBIfam" id="TIGR01646">
    <property type="entry name" value="vgr_GE"/>
    <property type="match status" value="1"/>
</dbReference>
<dbReference type="Proteomes" id="UP000035352">
    <property type="component" value="Chromosome"/>
</dbReference>
<dbReference type="Pfam" id="PF05954">
    <property type="entry name" value="Phage_GPD"/>
    <property type="match status" value="1"/>
</dbReference>
<dbReference type="Pfam" id="PF10106">
    <property type="entry name" value="DUF2345"/>
    <property type="match status" value="1"/>
</dbReference>
<proteinExistence type="inferred from homology"/>
<feature type="domain" description="Putative type VI secretion system Rhs element associated Vgr" evidence="5">
    <location>
        <begin position="591"/>
        <end position="697"/>
    </location>
</feature>
<organism evidence="6 7">
    <name type="scientific">Caldimonas brevitalea</name>
    <dbReference type="NCBI Taxonomy" id="413882"/>
    <lineage>
        <taxon>Bacteria</taxon>
        <taxon>Pseudomonadati</taxon>
        <taxon>Pseudomonadota</taxon>
        <taxon>Betaproteobacteria</taxon>
        <taxon>Burkholderiales</taxon>
        <taxon>Sphaerotilaceae</taxon>
        <taxon>Caldimonas</taxon>
    </lineage>
</organism>
<feature type="compositionally biased region" description="Gly residues" evidence="2">
    <location>
        <begin position="524"/>
        <end position="538"/>
    </location>
</feature>
<protein>
    <recommendedName>
        <fullName evidence="8">Type VI secretion system tip protein VgrG</fullName>
    </recommendedName>
</protein>
<accession>A0A0G3BLR2</accession>
<comment type="similarity">
    <text evidence="1">Belongs to the VgrG protein family.</text>
</comment>
<evidence type="ECO:0000259" key="5">
    <source>
        <dbReference type="Pfam" id="PF13296"/>
    </source>
</evidence>
<dbReference type="NCBIfam" id="TIGR03361">
    <property type="entry name" value="VI_Rhs_Vgr"/>
    <property type="match status" value="1"/>
</dbReference>
<keyword evidence="7" id="KW-1185">Reference proteome</keyword>
<feature type="domain" description="DUF2345" evidence="4">
    <location>
        <begin position="761"/>
        <end position="916"/>
    </location>
</feature>